<dbReference type="EMBL" id="JAPVES010000025">
    <property type="protein sequence ID" value="MCZ3371704.1"/>
    <property type="molecule type" value="Genomic_DNA"/>
</dbReference>
<dbReference type="Pfam" id="PF01976">
    <property type="entry name" value="DUF116"/>
    <property type="match status" value="1"/>
</dbReference>
<gene>
    <name evidence="2" type="ORF">O3H35_03570</name>
    <name evidence="1" type="ORF">O3H54_09275</name>
</gene>
<name>A0A9E4ZZJ3_9EURY</name>
<dbReference type="InterPro" id="IPR002829">
    <property type="entry name" value="DUF116"/>
</dbReference>
<dbReference type="AlphaFoldDB" id="A0A9E4ZZJ3"/>
<evidence type="ECO:0000313" key="2">
    <source>
        <dbReference type="EMBL" id="MCZ3371704.1"/>
    </source>
</evidence>
<dbReference type="EMBL" id="JAPVER010000020">
    <property type="protein sequence ID" value="MCZ3366068.1"/>
    <property type="molecule type" value="Genomic_DNA"/>
</dbReference>
<dbReference type="PANTHER" id="PTHR43801:SF1">
    <property type="entry name" value="POLYPRENYL SYNTHETASE"/>
    <property type="match status" value="1"/>
</dbReference>
<proteinExistence type="predicted"/>
<sequence length="393" mass="45083">METITYSLKGNQKNSNKYYNEINSFADDVLNGFEGFETQVISDFMSYIEETNMGKISSYNEYVFEFLMLGVFWRVYSAKAANLDKNPQKILENLVKERNQNEPAKETIDIIRGMIMKPFLLSENSDSPDLTVVNFKKILAYLKAAGDFNQELKRLEIWKDFLNAKDPEIASQYLANAFLFADWFEYKSKLVLGQYTANVNKFLAEKHHEHLFQEDVIFCGRREVEYHLNMVGAEIMNRSFRKEFEKRPRKAIILPGCMKYSARAKCRAQDTDLGLKCMGCSKNCNVNELTKMGDEHDFEVYIVSHESSAFSKSTEEDRNELGIIGVACVPNLIAGGWKAVSLGIPAQCVLLDYSSCKNHWDEKGFPTSINLNQLMTLLHTDKLNHVEPLSYTI</sequence>
<dbReference type="Proteomes" id="UP001068021">
    <property type="component" value="Unassembled WGS sequence"/>
</dbReference>
<reference evidence="2" key="1">
    <citation type="submission" date="2022-12" db="EMBL/GenBank/DDBJ databases">
        <title>Reclassification of two methanogenic archaea species isolated from the Kolyma lowland permafrost.</title>
        <authorList>
            <person name="Trubitsyn V.E."/>
            <person name="Rivkina E.M."/>
            <person name="Shcherbakova V.A."/>
        </authorList>
    </citation>
    <scope>NUCLEOTIDE SEQUENCE</scope>
    <source>
        <strain evidence="1">M2</strain>
        <strain evidence="2">MK4</strain>
    </source>
</reference>
<keyword evidence="3" id="KW-1185">Reference proteome</keyword>
<dbReference type="PANTHER" id="PTHR43801">
    <property type="entry name" value="NUCLEOTIDE-BINDING PROTEIN-RELATED"/>
    <property type="match status" value="1"/>
</dbReference>
<accession>A0A9E4ZZJ3</accession>
<evidence type="ECO:0000313" key="1">
    <source>
        <dbReference type="EMBL" id="MCZ3366068.1"/>
    </source>
</evidence>
<dbReference type="Proteomes" id="UP001074446">
    <property type="component" value="Unassembled WGS sequence"/>
</dbReference>
<dbReference type="RefSeq" id="WP_048082077.1">
    <property type="nucleotide sequence ID" value="NZ_JAPVER010000020.1"/>
</dbReference>
<comment type="caution">
    <text evidence="2">The sequence shown here is derived from an EMBL/GenBank/DDBJ whole genome shotgun (WGS) entry which is preliminary data.</text>
</comment>
<protein>
    <submittedName>
        <fullName evidence="2">DUF116 domain-containing protein</fullName>
    </submittedName>
</protein>
<organism evidence="2">
    <name type="scientific">Methanobacterium veterum</name>
    <dbReference type="NCBI Taxonomy" id="408577"/>
    <lineage>
        <taxon>Archaea</taxon>
        <taxon>Methanobacteriati</taxon>
        <taxon>Methanobacteriota</taxon>
        <taxon>Methanomada group</taxon>
        <taxon>Methanobacteria</taxon>
        <taxon>Methanobacteriales</taxon>
        <taxon>Methanobacteriaceae</taxon>
        <taxon>Methanobacterium</taxon>
    </lineage>
</organism>
<evidence type="ECO:0000313" key="3">
    <source>
        <dbReference type="Proteomes" id="UP001068021"/>
    </source>
</evidence>